<evidence type="ECO:0000256" key="1">
    <source>
        <dbReference type="SAM" id="Phobius"/>
    </source>
</evidence>
<proteinExistence type="predicted"/>
<protein>
    <submittedName>
        <fullName evidence="2">Uncharacterized protein</fullName>
    </submittedName>
</protein>
<gene>
    <name evidence="2" type="ORF">S01H1_20399</name>
</gene>
<comment type="caution">
    <text evidence="2">The sequence shown here is derived from an EMBL/GenBank/DDBJ whole genome shotgun (WGS) entry which is preliminary data.</text>
</comment>
<feature type="transmembrane region" description="Helical" evidence="1">
    <location>
        <begin position="6"/>
        <end position="23"/>
    </location>
</feature>
<sequence length="47" mass="5171">MDLSVFVFIVVVVVGGVGAYLLGRRAQGPSPQAPKANQLRLEEYDFY</sequence>
<name>X0VFP9_9ZZZZ</name>
<reference evidence="2" key="1">
    <citation type="journal article" date="2014" name="Front. Microbiol.">
        <title>High frequency of phylogenetically diverse reductive dehalogenase-homologous genes in deep subseafloor sedimentary metagenomes.</title>
        <authorList>
            <person name="Kawai M."/>
            <person name="Futagami T."/>
            <person name="Toyoda A."/>
            <person name="Takaki Y."/>
            <person name="Nishi S."/>
            <person name="Hori S."/>
            <person name="Arai W."/>
            <person name="Tsubouchi T."/>
            <person name="Morono Y."/>
            <person name="Uchiyama I."/>
            <person name="Ito T."/>
            <person name="Fujiyama A."/>
            <person name="Inagaki F."/>
            <person name="Takami H."/>
        </authorList>
    </citation>
    <scope>NUCLEOTIDE SEQUENCE</scope>
    <source>
        <strain evidence="2">Expedition CK06-06</strain>
    </source>
</reference>
<accession>X0VFP9</accession>
<organism evidence="2">
    <name type="scientific">marine sediment metagenome</name>
    <dbReference type="NCBI Taxonomy" id="412755"/>
    <lineage>
        <taxon>unclassified sequences</taxon>
        <taxon>metagenomes</taxon>
        <taxon>ecological metagenomes</taxon>
    </lineage>
</organism>
<evidence type="ECO:0000313" key="2">
    <source>
        <dbReference type="EMBL" id="GAF99375.1"/>
    </source>
</evidence>
<keyword evidence="1" id="KW-0472">Membrane</keyword>
<dbReference type="EMBL" id="BARS01011158">
    <property type="protein sequence ID" value="GAF99375.1"/>
    <property type="molecule type" value="Genomic_DNA"/>
</dbReference>
<dbReference type="AlphaFoldDB" id="X0VFP9"/>
<keyword evidence="1" id="KW-0812">Transmembrane</keyword>
<feature type="non-terminal residue" evidence="2">
    <location>
        <position position="47"/>
    </location>
</feature>
<keyword evidence="1" id="KW-1133">Transmembrane helix</keyword>